<dbReference type="InterPro" id="IPR035979">
    <property type="entry name" value="RBD_domain_sf"/>
</dbReference>
<dbReference type="OrthoDB" id="439808at2759"/>
<dbReference type="SUPFAM" id="SSF54928">
    <property type="entry name" value="RNA-binding domain, RBD"/>
    <property type="match status" value="2"/>
</dbReference>
<dbReference type="Pfam" id="PF00076">
    <property type="entry name" value="RRM_1"/>
    <property type="match status" value="2"/>
</dbReference>
<keyword evidence="1 2" id="KW-0694">RNA-binding</keyword>
<dbReference type="GeneID" id="19405190"/>
<dbReference type="HOGENOM" id="CLU_026791_2_0_1"/>
<feature type="compositionally biased region" description="Basic and acidic residues" evidence="3">
    <location>
        <begin position="157"/>
        <end position="166"/>
    </location>
</feature>
<evidence type="ECO:0000313" key="6">
    <source>
        <dbReference type="Proteomes" id="UP000016935"/>
    </source>
</evidence>
<feature type="compositionally biased region" description="Low complexity" evidence="3">
    <location>
        <begin position="91"/>
        <end position="112"/>
    </location>
</feature>
<feature type="region of interest" description="Disordered" evidence="3">
    <location>
        <begin position="1"/>
        <end position="220"/>
    </location>
</feature>
<dbReference type="EMBL" id="KB908526">
    <property type="protein sequence ID" value="EOA88976.1"/>
    <property type="molecule type" value="Genomic_DNA"/>
</dbReference>
<evidence type="ECO:0000259" key="4">
    <source>
        <dbReference type="PROSITE" id="PS50102"/>
    </source>
</evidence>
<feature type="domain" description="RRM" evidence="4">
    <location>
        <begin position="231"/>
        <end position="309"/>
    </location>
</feature>
<gene>
    <name evidence="5" type="ORF">SETTUDRAFT_52439</name>
</gene>
<dbReference type="SMART" id="SM00360">
    <property type="entry name" value="RRM"/>
    <property type="match status" value="2"/>
</dbReference>
<sequence length="418" mass="44501">MGKTKVADKSSKKDKKAELSSVKAGRVTKPAATPKSKSKDIAKSVASSVKDKKKSKKAPTPEPESDSSSESESEDSSESSSEEEVEKKTSTKPAPKAAPKAVANDSDSSSSESSDDSSSSEDEKPAPKAKTNGAAKTKAESSDSDSDSDSESDSDSSESKDEKPAAKAEATSTSDDSSDSDADSDSDSDSSSESDSDEAEAPSKKRKAEEVTEPAVKKTKTVEPVAEEGIKNLFVGNMSWNIDEDWLRREFEGFGEIVGCRVITDRETGRAKGFGYVEFANAADAAKAQKEMHDYELDGRPLNVDFSTPRQKPDANAAGARANKFGDKRSPASNTLFLGNISFECTNDSIQQIFAEYGNITRVSLPTDRDTGSLKGFGYVDFSTQEEATAALEALNGQDIEGRAIRIDYATPRDDNGG</sequence>
<feature type="compositionally biased region" description="Basic and acidic residues" evidence="3">
    <location>
        <begin position="201"/>
        <end position="210"/>
    </location>
</feature>
<dbReference type="InterPro" id="IPR012677">
    <property type="entry name" value="Nucleotide-bd_a/b_plait_sf"/>
</dbReference>
<feature type="compositionally biased region" description="Acidic residues" evidence="3">
    <location>
        <begin position="176"/>
        <end position="200"/>
    </location>
</feature>
<dbReference type="Gene3D" id="3.30.70.330">
    <property type="match status" value="2"/>
</dbReference>
<dbReference type="PROSITE" id="PS50102">
    <property type="entry name" value="RRM"/>
    <property type="match status" value="2"/>
</dbReference>
<feature type="compositionally biased region" description="Basic and acidic residues" evidence="3">
    <location>
        <begin position="1"/>
        <end position="18"/>
    </location>
</feature>
<evidence type="ECO:0000313" key="5">
    <source>
        <dbReference type="EMBL" id="EOA88976.1"/>
    </source>
</evidence>
<dbReference type="InterPro" id="IPR000504">
    <property type="entry name" value="RRM_dom"/>
</dbReference>
<dbReference type="Proteomes" id="UP000016935">
    <property type="component" value="Unassembled WGS sequence"/>
</dbReference>
<evidence type="ECO:0000256" key="2">
    <source>
        <dbReference type="PROSITE-ProRule" id="PRU00176"/>
    </source>
</evidence>
<evidence type="ECO:0000256" key="3">
    <source>
        <dbReference type="SAM" id="MobiDB-lite"/>
    </source>
</evidence>
<proteinExistence type="predicted"/>
<dbReference type="InterPro" id="IPR050886">
    <property type="entry name" value="RNA-binding_reg"/>
</dbReference>
<reference evidence="5 6" key="2">
    <citation type="journal article" date="2013" name="PLoS Genet.">
        <title>Comparative genome structure, secondary metabolite, and effector coding capacity across Cochliobolus pathogens.</title>
        <authorList>
            <person name="Condon B.J."/>
            <person name="Leng Y."/>
            <person name="Wu D."/>
            <person name="Bushley K.E."/>
            <person name="Ohm R.A."/>
            <person name="Otillar R."/>
            <person name="Martin J."/>
            <person name="Schackwitz W."/>
            <person name="Grimwood J."/>
            <person name="MohdZainudin N."/>
            <person name="Xue C."/>
            <person name="Wang R."/>
            <person name="Manning V.A."/>
            <person name="Dhillon B."/>
            <person name="Tu Z.J."/>
            <person name="Steffenson B.J."/>
            <person name="Salamov A."/>
            <person name="Sun H."/>
            <person name="Lowry S."/>
            <person name="LaButti K."/>
            <person name="Han J."/>
            <person name="Copeland A."/>
            <person name="Lindquist E."/>
            <person name="Barry K."/>
            <person name="Schmutz J."/>
            <person name="Baker S.E."/>
            <person name="Ciuffetti L.M."/>
            <person name="Grigoriev I.V."/>
            <person name="Zhong S."/>
            <person name="Turgeon B.G."/>
        </authorList>
    </citation>
    <scope>NUCLEOTIDE SEQUENCE [LARGE SCALE GENOMIC DNA]</scope>
    <source>
        <strain evidence="6">28A</strain>
    </source>
</reference>
<dbReference type="PANTHER" id="PTHR48024">
    <property type="entry name" value="GEO13361P1-RELATED"/>
    <property type="match status" value="1"/>
</dbReference>
<organism evidence="5 6">
    <name type="scientific">Exserohilum turcicum (strain 28A)</name>
    <name type="common">Northern leaf blight fungus</name>
    <name type="synonym">Setosphaeria turcica</name>
    <dbReference type="NCBI Taxonomy" id="671987"/>
    <lineage>
        <taxon>Eukaryota</taxon>
        <taxon>Fungi</taxon>
        <taxon>Dikarya</taxon>
        <taxon>Ascomycota</taxon>
        <taxon>Pezizomycotina</taxon>
        <taxon>Dothideomycetes</taxon>
        <taxon>Pleosporomycetidae</taxon>
        <taxon>Pleosporales</taxon>
        <taxon>Pleosporineae</taxon>
        <taxon>Pleosporaceae</taxon>
        <taxon>Exserohilum</taxon>
    </lineage>
</organism>
<feature type="region of interest" description="Disordered" evidence="3">
    <location>
        <begin position="300"/>
        <end position="325"/>
    </location>
</feature>
<evidence type="ECO:0000256" key="1">
    <source>
        <dbReference type="ARBA" id="ARBA00022884"/>
    </source>
</evidence>
<feature type="domain" description="RRM" evidence="4">
    <location>
        <begin position="334"/>
        <end position="412"/>
    </location>
</feature>
<dbReference type="STRING" id="671987.R0IWJ3"/>
<accession>R0IWJ3</accession>
<dbReference type="GO" id="GO:0005634">
    <property type="term" value="C:nucleus"/>
    <property type="evidence" value="ECO:0007669"/>
    <property type="project" value="TreeGrafter"/>
</dbReference>
<feature type="compositionally biased region" description="Acidic residues" evidence="3">
    <location>
        <begin position="63"/>
        <end position="84"/>
    </location>
</feature>
<name>R0IWJ3_EXST2</name>
<dbReference type="RefSeq" id="XP_008023374.1">
    <property type="nucleotide sequence ID" value="XM_008025183.1"/>
</dbReference>
<dbReference type="GO" id="GO:0003723">
    <property type="term" value="F:RNA binding"/>
    <property type="evidence" value="ECO:0007669"/>
    <property type="project" value="UniProtKB-UniRule"/>
</dbReference>
<dbReference type="PANTHER" id="PTHR48024:SF11">
    <property type="entry name" value="NUCLEAR LOCALIZATION SEQUENCE-BINDING PROTEIN"/>
    <property type="match status" value="1"/>
</dbReference>
<protein>
    <recommendedName>
        <fullName evidence="4">RRM domain-containing protein</fullName>
    </recommendedName>
</protein>
<feature type="non-terminal residue" evidence="5">
    <location>
        <position position="418"/>
    </location>
</feature>
<keyword evidence="6" id="KW-1185">Reference proteome</keyword>
<reference evidence="5 6" key="1">
    <citation type="journal article" date="2012" name="PLoS Pathog.">
        <title>Diverse lifestyles and strategies of plant pathogenesis encoded in the genomes of eighteen Dothideomycetes fungi.</title>
        <authorList>
            <person name="Ohm R.A."/>
            <person name="Feau N."/>
            <person name="Henrissat B."/>
            <person name="Schoch C.L."/>
            <person name="Horwitz B.A."/>
            <person name="Barry K.W."/>
            <person name="Condon B.J."/>
            <person name="Copeland A.C."/>
            <person name="Dhillon B."/>
            <person name="Glaser F."/>
            <person name="Hesse C.N."/>
            <person name="Kosti I."/>
            <person name="LaButti K."/>
            <person name="Lindquist E.A."/>
            <person name="Lucas S."/>
            <person name="Salamov A.A."/>
            <person name="Bradshaw R.E."/>
            <person name="Ciuffetti L."/>
            <person name="Hamelin R.C."/>
            <person name="Kema G.H.J."/>
            <person name="Lawrence C."/>
            <person name="Scott J.A."/>
            <person name="Spatafora J.W."/>
            <person name="Turgeon B.G."/>
            <person name="de Wit P.J.G.M."/>
            <person name="Zhong S."/>
            <person name="Goodwin S.B."/>
            <person name="Grigoriev I.V."/>
        </authorList>
    </citation>
    <scope>NUCLEOTIDE SEQUENCE [LARGE SCALE GENOMIC DNA]</scope>
    <source>
        <strain evidence="6">28A</strain>
    </source>
</reference>
<dbReference type="eggNOG" id="KOG4210">
    <property type="taxonomic scope" value="Eukaryota"/>
</dbReference>
<feature type="compositionally biased region" description="Acidic residues" evidence="3">
    <location>
        <begin position="142"/>
        <end position="156"/>
    </location>
</feature>
<dbReference type="AlphaFoldDB" id="R0IWJ3"/>